<accession>A0A2G8S1Q3</accession>
<dbReference type="Proteomes" id="UP000230002">
    <property type="component" value="Unassembled WGS sequence"/>
</dbReference>
<evidence type="ECO:0000256" key="1">
    <source>
        <dbReference type="SAM" id="MobiDB-lite"/>
    </source>
</evidence>
<organism evidence="2 3">
    <name type="scientific">Ganoderma sinense ZZ0214-1</name>
    <dbReference type="NCBI Taxonomy" id="1077348"/>
    <lineage>
        <taxon>Eukaryota</taxon>
        <taxon>Fungi</taxon>
        <taxon>Dikarya</taxon>
        <taxon>Basidiomycota</taxon>
        <taxon>Agaricomycotina</taxon>
        <taxon>Agaricomycetes</taxon>
        <taxon>Polyporales</taxon>
        <taxon>Polyporaceae</taxon>
        <taxon>Ganoderma</taxon>
    </lineage>
</organism>
<dbReference type="OrthoDB" id="2596255at2759"/>
<name>A0A2G8S1Q3_9APHY</name>
<keyword evidence="3" id="KW-1185">Reference proteome</keyword>
<comment type="caution">
    <text evidence="2">The sequence shown here is derived from an EMBL/GenBank/DDBJ whole genome shotgun (WGS) entry which is preliminary data.</text>
</comment>
<reference evidence="2 3" key="1">
    <citation type="journal article" date="2015" name="Sci. Rep.">
        <title>Chromosome-level genome map provides insights into diverse defense mechanisms in the medicinal fungus Ganoderma sinense.</title>
        <authorList>
            <person name="Zhu Y."/>
            <person name="Xu J."/>
            <person name="Sun C."/>
            <person name="Zhou S."/>
            <person name="Xu H."/>
            <person name="Nelson D.R."/>
            <person name="Qian J."/>
            <person name="Song J."/>
            <person name="Luo H."/>
            <person name="Xiang L."/>
            <person name="Li Y."/>
            <person name="Xu Z."/>
            <person name="Ji A."/>
            <person name="Wang L."/>
            <person name="Lu S."/>
            <person name="Hayward A."/>
            <person name="Sun W."/>
            <person name="Li X."/>
            <person name="Schwartz D.C."/>
            <person name="Wang Y."/>
            <person name="Chen S."/>
        </authorList>
    </citation>
    <scope>NUCLEOTIDE SEQUENCE [LARGE SCALE GENOMIC DNA]</scope>
    <source>
        <strain evidence="2 3">ZZ0214-1</strain>
    </source>
</reference>
<proteinExistence type="predicted"/>
<dbReference type="AlphaFoldDB" id="A0A2G8S1Q3"/>
<dbReference type="STRING" id="1077348.A0A2G8S1Q3"/>
<evidence type="ECO:0000313" key="2">
    <source>
        <dbReference type="EMBL" id="PIL27696.1"/>
    </source>
</evidence>
<dbReference type="EMBL" id="AYKW01000034">
    <property type="protein sequence ID" value="PIL27696.1"/>
    <property type="molecule type" value="Genomic_DNA"/>
</dbReference>
<feature type="compositionally biased region" description="Polar residues" evidence="1">
    <location>
        <begin position="68"/>
        <end position="82"/>
    </location>
</feature>
<sequence>MDDHFAEHASWHTIRPGHPSLCLSVREITSVSVTFVLSSPYSAHDPDVSLSSLGLSSDDDEDEASTSRPSASFPDTQRPPTVTDIISNGFSVKVNGTPWRKVIVKDDVADEAIIIVHGLMPARQYDVELGIMPGESTVRGQITTVRLSLPVIARYAI</sequence>
<feature type="region of interest" description="Disordered" evidence="1">
    <location>
        <begin position="52"/>
        <end position="82"/>
    </location>
</feature>
<protein>
    <submittedName>
        <fullName evidence="2">Uncharacterized protein</fullName>
    </submittedName>
</protein>
<gene>
    <name evidence="2" type="ORF">GSI_10849</name>
</gene>
<evidence type="ECO:0000313" key="3">
    <source>
        <dbReference type="Proteomes" id="UP000230002"/>
    </source>
</evidence>